<keyword evidence="13" id="KW-1185">Reference proteome</keyword>
<evidence type="ECO:0000256" key="9">
    <source>
        <dbReference type="ARBA" id="ARBA00022843"/>
    </source>
</evidence>
<evidence type="ECO:0000256" key="6">
    <source>
        <dbReference type="ARBA" id="ARBA00022690"/>
    </source>
</evidence>
<comment type="function">
    <text evidence="1">Specific inhibition of calpain (calcium-dependent cysteine protease). Plays a key role in postmortem tenderization of meat and have been proposed to be involved in muscle protein degradation in living tissue.</text>
</comment>
<evidence type="ECO:0000256" key="1">
    <source>
        <dbReference type="ARBA" id="ARBA00002637"/>
    </source>
</evidence>
<keyword evidence="8" id="KW-0677">Repeat</keyword>
<dbReference type="Pfam" id="PF00748">
    <property type="entry name" value="Calpain_inhib"/>
    <property type="match status" value="1"/>
</dbReference>
<dbReference type="Ensembl" id="ENSLBET00000037840.1">
    <property type="protein sequence ID" value="ENSLBEP00000036319.1"/>
    <property type="gene ID" value="ENSLBEG00000027035.1"/>
</dbReference>
<dbReference type="GO" id="GO:0010859">
    <property type="term" value="F:calcium-dependent cysteine-type endopeptidase inhibitor activity"/>
    <property type="evidence" value="ECO:0007669"/>
    <property type="project" value="TreeGrafter"/>
</dbReference>
<evidence type="ECO:0000256" key="4">
    <source>
        <dbReference type="ARBA" id="ARBA00022499"/>
    </source>
</evidence>
<keyword evidence="6" id="KW-0646">Protease inhibitor</keyword>
<dbReference type="PANTHER" id="PTHR10077">
    <property type="entry name" value="CALPASTATIN"/>
    <property type="match status" value="1"/>
</dbReference>
<dbReference type="Proteomes" id="UP000261660">
    <property type="component" value="Unplaced"/>
</dbReference>
<organism evidence="12 13">
    <name type="scientific">Labrus bergylta</name>
    <name type="common">ballan wrasse</name>
    <dbReference type="NCBI Taxonomy" id="56723"/>
    <lineage>
        <taxon>Eukaryota</taxon>
        <taxon>Metazoa</taxon>
        <taxon>Chordata</taxon>
        <taxon>Craniata</taxon>
        <taxon>Vertebrata</taxon>
        <taxon>Euteleostomi</taxon>
        <taxon>Actinopterygii</taxon>
        <taxon>Neopterygii</taxon>
        <taxon>Teleostei</taxon>
        <taxon>Neoteleostei</taxon>
        <taxon>Acanthomorphata</taxon>
        <taxon>Eupercaria</taxon>
        <taxon>Labriformes</taxon>
        <taxon>Labridae</taxon>
        <taxon>Labrus</taxon>
    </lineage>
</organism>
<proteinExistence type="inferred from homology"/>
<evidence type="ECO:0000313" key="12">
    <source>
        <dbReference type="Ensembl" id="ENSLBEP00000036319.1"/>
    </source>
</evidence>
<evidence type="ECO:0000256" key="8">
    <source>
        <dbReference type="ARBA" id="ARBA00022737"/>
    </source>
</evidence>
<dbReference type="AlphaFoldDB" id="A0A3Q3GXY0"/>
<keyword evidence="7" id="KW-0789">Thiol protease inhibitor</keyword>
<evidence type="ECO:0000256" key="11">
    <source>
        <dbReference type="ARBA" id="ARBA00033013"/>
    </source>
</evidence>
<evidence type="ECO:0000256" key="3">
    <source>
        <dbReference type="ARBA" id="ARBA00017619"/>
    </source>
</evidence>
<comment type="similarity">
    <text evidence="2">Belongs to the protease inhibitor I27 (calpastatin) family.</text>
</comment>
<dbReference type="InterPro" id="IPR026998">
    <property type="entry name" value="Calpastatin"/>
</dbReference>
<name>A0A3Q3GXY0_9LABR</name>
<keyword evidence="10" id="KW-0007">Acetylation</keyword>
<keyword evidence="5" id="KW-0597">Phosphoprotein</keyword>
<reference evidence="12" key="1">
    <citation type="submission" date="2025-08" db="UniProtKB">
        <authorList>
            <consortium name="Ensembl"/>
        </authorList>
    </citation>
    <scope>IDENTIFICATION</scope>
</reference>
<accession>A0A3Q3GXY0</accession>
<dbReference type="InterPro" id="IPR001259">
    <property type="entry name" value="Prot_inh_calpain"/>
</dbReference>
<reference evidence="12" key="2">
    <citation type="submission" date="2025-09" db="UniProtKB">
        <authorList>
            <consortium name="Ensembl"/>
        </authorList>
    </citation>
    <scope>IDENTIFICATION</scope>
</reference>
<keyword evidence="4" id="KW-1017">Isopeptide bond</keyword>
<evidence type="ECO:0000256" key="7">
    <source>
        <dbReference type="ARBA" id="ARBA00022704"/>
    </source>
</evidence>
<dbReference type="GO" id="GO:0005737">
    <property type="term" value="C:cytoplasm"/>
    <property type="evidence" value="ECO:0007669"/>
    <property type="project" value="TreeGrafter"/>
</dbReference>
<evidence type="ECO:0000313" key="13">
    <source>
        <dbReference type="Proteomes" id="UP000261660"/>
    </source>
</evidence>
<protein>
    <recommendedName>
        <fullName evidence="3">Calpastatin</fullName>
    </recommendedName>
    <alternativeName>
        <fullName evidence="11">Calpain inhibitor</fullName>
    </alternativeName>
</protein>
<sequence length="143" mass="15016">VSLDALNALVDMLPADAPKPELPEVRPEDIVSVGTLAEKGVFVGERDDSIHPDYRFNKAELKKLPAPEPEPTMGTGEALDILLGDFATPSAAPSVQPSADFALDALAGDFVTPTAAKAVKSAVCVPTETDPQVNTQVQHTLSK</sequence>
<evidence type="ECO:0000256" key="10">
    <source>
        <dbReference type="ARBA" id="ARBA00022990"/>
    </source>
</evidence>
<dbReference type="GeneTree" id="ENSGT00390000002993"/>
<keyword evidence="9" id="KW-0832">Ubl conjugation</keyword>
<evidence type="ECO:0000256" key="5">
    <source>
        <dbReference type="ARBA" id="ARBA00022553"/>
    </source>
</evidence>
<dbReference type="PANTHER" id="PTHR10077:SF0">
    <property type="entry name" value="CALPASTATIN"/>
    <property type="match status" value="1"/>
</dbReference>
<evidence type="ECO:0000256" key="2">
    <source>
        <dbReference type="ARBA" id="ARBA00009487"/>
    </source>
</evidence>